<proteinExistence type="predicted"/>
<dbReference type="Proteomes" id="UP001057402">
    <property type="component" value="Chromosome 8"/>
</dbReference>
<evidence type="ECO:0000313" key="2">
    <source>
        <dbReference type="Proteomes" id="UP001057402"/>
    </source>
</evidence>
<evidence type="ECO:0000313" key="1">
    <source>
        <dbReference type="EMBL" id="KAI4330482.1"/>
    </source>
</evidence>
<comment type="caution">
    <text evidence="1">The sequence shown here is derived from an EMBL/GenBank/DDBJ whole genome shotgun (WGS) entry which is preliminary data.</text>
</comment>
<keyword evidence="2" id="KW-1185">Reference proteome</keyword>
<reference evidence="2" key="1">
    <citation type="journal article" date="2023" name="Front. Plant Sci.">
        <title>Chromosomal-level genome assembly of Melastoma candidum provides insights into trichome evolution.</title>
        <authorList>
            <person name="Zhong Y."/>
            <person name="Wu W."/>
            <person name="Sun C."/>
            <person name="Zou P."/>
            <person name="Liu Y."/>
            <person name="Dai S."/>
            <person name="Zhou R."/>
        </authorList>
    </citation>
    <scope>NUCLEOTIDE SEQUENCE [LARGE SCALE GENOMIC DNA]</scope>
</reference>
<accession>A0ACB9N3S6</accession>
<gene>
    <name evidence="1" type="ORF">MLD38_028768</name>
</gene>
<organism evidence="1 2">
    <name type="scientific">Melastoma candidum</name>
    <dbReference type="NCBI Taxonomy" id="119954"/>
    <lineage>
        <taxon>Eukaryota</taxon>
        <taxon>Viridiplantae</taxon>
        <taxon>Streptophyta</taxon>
        <taxon>Embryophyta</taxon>
        <taxon>Tracheophyta</taxon>
        <taxon>Spermatophyta</taxon>
        <taxon>Magnoliopsida</taxon>
        <taxon>eudicotyledons</taxon>
        <taxon>Gunneridae</taxon>
        <taxon>Pentapetalae</taxon>
        <taxon>rosids</taxon>
        <taxon>malvids</taxon>
        <taxon>Myrtales</taxon>
        <taxon>Melastomataceae</taxon>
        <taxon>Melastomatoideae</taxon>
        <taxon>Melastomateae</taxon>
        <taxon>Melastoma</taxon>
    </lineage>
</organism>
<dbReference type="EMBL" id="CM042887">
    <property type="protein sequence ID" value="KAI4330482.1"/>
    <property type="molecule type" value="Genomic_DNA"/>
</dbReference>
<sequence length="136" mass="15218">MKITALLVLKCNQDGFDPIVLANASGVSHFGYFQRPTLRNSLSSSAVSSPRERPPARGNSSTTKHLACFSGGFWLVSEYKVHTSNRKGLCVLGFMDDHYPIRSAFSLLKQLLHEYQKNFGDSWRSVMVYGAKPWGF</sequence>
<name>A0ACB9N3S6_9MYRT</name>
<protein>
    <submittedName>
        <fullName evidence="1">Uncharacterized protein</fullName>
    </submittedName>
</protein>